<feature type="transmembrane region" description="Helical" evidence="1">
    <location>
        <begin position="27"/>
        <end position="53"/>
    </location>
</feature>
<dbReference type="PATRIC" id="fig|33051.4.peg.617"/>
<keyword evidence="1" id="KW-0812">Transmembrane</keyword>
<keyword evidence="1" id="KW-1133">Transmembrane helix</keyword>
<dbReference type="Proteomes" id="UP000074072">
    <property type="component" value="Unassembled WGS sequence"/>
</dbReference>
<gene>
    <name evidence="2" type="ORF">SB4_15945</name>
</gene>
<comment type="caution">
    <text evidence="2">The sequence shown here is derived from an EMBL/GenBank/DDBJ whole genome shotgun (WGS) entry which is preliminary data.</text>
</comment>
<evidence type="ECO:0000313" key="3">
    <source>
        <dbReference type="Proteomes" id="UP000074072"/>
    </source>
</evidence>
<sequence>MIAVAVAVIVYAAPLLGAVASLYGASAAVVTAITSTVVGLGVSLALAGVGTLIRKAPQSVSQSMADRLQNSVVPSAPRKIVFGRTAAGADVRFFETWGSKKDRYAQVIALASHKVTIRDIYLEDDLTWTSGALVAHTDGINFLRAINEGSSANAQPLGSGAYWTSSSRFTGCAYLAIDWKLDSKAWPQGIPQRVITIVDGCPVYDPRLDSTAGGSGPHRASDQATWEFVHSGIEIGRNPALALLTYLIGYRLNGKLLWGMGIPLNRINLDNFRVYANVCEERVVTADGSTVQRYTADGIVSTADTHETVLSALTAAMGSCKLTDVGGTYGLVGGYDDTLGPKQAFDESDLVGGMNSPAPYSWVPSGPARETYNIVRGRFADPAQLFQLVDWGVIETDNLPDGVPRTLSLDLGFVSRAETCQRIAKQFLMREAKTPGFFTATFGPKAFAVQVGSLVTLSLPSQGWNNKLFRVQSQTENDLMIFQMTLREESSEVYAWDREEKPLPAVVRPGGYDASAWLPVEGLRLSTAAYQGVG</sequence>
<proteinExistence type="predicted"/>
<evidence type="ECO:0000256" key="1">
    <source>
        <dbReference type="SAM" id="Phobius"/>
    </source>
</evidence>
<dbReference type="EMBL" id="LDTE01000114">
    <property type="protein sequence ID" value="KTT96325.1"/>
    <property type="molecule type" value="Genomic_DNA"/>
</dbReference>
<protein>
    <recommendedName>
        <fullName evidence="4">Tip attachment protein J domain-containing protein</fullName>
    </recommendedName>
</protein>
<organism evidence="2 3">
    <name type="scientific">Sphingomonas sanguinis</name>
    <dbReference type="NCBI Taxonomy" id="33051"/>
    <lineage>
        <taxon>Bacteria</taxon>
        <taxon>Pseudomonadati</taxon>
        <taxon>Pseudomonadota</taxon>
        <taxon>Alphaproteobacteria</taxon>
        <taxon>Sphingomonadales</taxon>
        <taxon>Sphingomonadaceae</taxon>
        <taxon>Sphingomonas</taxon>
    </lineage>
</organism>
<evidence type="ECO:0008006" key="4">
    <source>
        <dbReference type="Google" id="ProtNLM"/>
    </source>
</evidence>
<keyword evidence="1" id="KW-0472">Membrane</keyword>
<accession>A0A147IMC3</accession>
<reference evidence="2 3" key="1">
    <citation type="journal article" date="2016" name="Front. Microbiol.">
        <title>Genomic Resource of Rice Seed Associated Bacteria.</title>
        <authorList>
            <person name="Midha S."/>
            <person name="Bansal K."/>
            <person name="Sharma S."/>
            <person name="Kumar N."/>
            <person name="Patil P.P."/>
            <person name="Chaudhry V."/>
            <person name="Patil P.B."/>
        </authorList>
    </citation>
    <scope>NUCLEOTIDE SEQUENCE [LARGE SCALE GENOMIC DNA]</scope>
    <source>
        <strain evidence="2 3">SB4</strain>
    </source>
</reference>
<evidence type="ECO:0000313" key="2">
    <source>
        <dbReference type="EMBL" id="KTT96325.1"/>
    </source>
</evidence>
<dbReference type="AlphaFoldDB" id="A0A147IMC3"/>
<name>A0A147IMC3_9SPHN</name>